<dbReference type="SUPFAM" id="SSF55729">
    <property type="entry name" value="Acyl-CoA N-acyltransferases (Nat)"/>
    <property type="match status" value="1"/>
</dbReference>
<dbReference type="Gene3D" id="3.40.630.30">
    <property type="match status" value="1"/>
</dbReference>
<dbReference type="RefSeq" id="WP_194978498.1">
    <property type="nucleotide sequence ID" value="NZ_JADMKS010000007.1"/>
</dbReference>
<comment type="caution">
    <text evidence="2">The sequence shown here is derived from an EMBL/GenBank/DDBJ whole genome shotgun (WGS) entry which is preliminary data.</text>
</comment>
<feature type="domain" description="N-acetyltransferase" evidence="1">
    <location>
        <begin position="4"/>
        <end position="131"/>
    </location>
</feature>
<name>A0AA41BY03_9GAMM</name>
<proteinExistence type="predicted"/>
<evidence type="ECO:0000259" key="1">
    <source>
        <dbReference type="PROSITE" id="PS51186"/>
    </source>
</evidence>
<dbReference type="InterPro" id="IPR000182">
    <property type="entry name" value="GNAT_dom"/>
</dbReference>
<dbReference type="PROSITE" id="PS51186">
    <property type="entry name" value="GNAT"/>
    <property type="match status" value="1"/>
</dbReference>
<dbReference type="Proteomes" id="UP000705283">
    <property type="component" value="Unassembled WGS sequence"/>
</dbReference>
<reference evidence="2" key="2">
    <citation type="submission" date="2022-09" db="EMBL/GenBank/DDBJ databases">
        <title>Rouxiella aceris sp. nov., isolated from tree sap and emended description of the genus Rhouxiella.</title>
        <authorList>
            <person name="Kim I.S."/>
        </authorList>
    </citation>
    <scope>NUCLEOTIDE SEQUENCE</scope>
    <source>
        <strain evidence="2">SAP-2</strain>
    </source>
</reference>
<gene>
    <name evidence="2" type="ORF">ITX54_17710</name>
</gene>
<organism evidence="2 3">
    <name type="scientific">Rouxiella silvae</name>
    <dbReference type="NCBI Taxonomy" id="1646373"/>
    <lineage>
        <taxon>Bacteria</taxon>
        <taxon>Pseudomonadati</taxon>
        <taxon>Pseudomonadota</taxon>
        <taxon>Gammaproteobacteria</taxon>
        <taxon>Enterobacterales</taxon>
        <taxon>Yersiniaceae</taxon>
        <taxon>Rouxiella</taxon>
    </lineage>
</organism>
<dbReference type="CDD" id="cd04301">
    <property type="entry name" value="NAT_SF"/>
    <property type="match status" value="1"/>
</dbReference>
<evidence type="ECO:0000313" key="3">
    <source>
        <dbReference type="Proteomes" id="UP000705283"/>
    </source>
</evidence>
<dbReference type="AlphaFoldDB" id="A0AA41BY03"/>
<dbReference type="InterPro" id="IPR016181">
    <property type="entry name" value="Acyl_CoA_acyltransferase"/>
</dbReference>
<dbReference type="GO" id="GO:0016747">
    <property type="term" value="F:acyltransferase activity, transferring groups other than amino-acyl groups"/>
    <property type="evidence" value="ECO:0007669"/>
    <property type="project" value="InterPro"/>
</dbReference>
<dbReference type="Pfam" id="PF00583">
    <property type="entry name" value="Acetyltransf_1"/>
    <property type="match status" value="1"/>
</dbReference>
<evidence type="ECO:0000313" key="2">
    <source>
        <dbReference type="EMBL" id="MBF6638504.1"/>
    </source>
</evidence>
<reference evidence="2" key="1">
    <citation type="submission" date="2020-11" db="EMBL/GenBank/DDBJ databases">
        <authorList>
            <person name="Lee S.D."/>
        </authorList>
    </citation>
    <scope>NUCLEOTIDE SEQUENCE</scope>
    <source>
        <strain evidence="2">SAP-2</strain>
    </source>
</reference>
<accession>A0AA41BY03</accession>
<protein>
    <submittedName>
        <fullName evidence="2">GNAT family N-acetyltransferase</fullName>
    </submittedName>
</protein>
<dbReference type="EMBL" id="JADMKS010000007">
    <property type="protein sequence ID" value="MBF6638504.1"/>
    <property type="molecule type" value="Genomic_DNA"/>
</dbReference>
<sequence>MKTRITATLTHDDIEAVKDGLRDYNKHFIPQNSFKELGVFIEDDAGNKTAGLIAETVGNYLMIKFLWVDESLRGQDCGTSLIRQAEEEAVARGCRHALVDTFSFQARPFYERLGYECRMTLEDFIDDIRAPEGNEASHERYFLTKRLG</sequence>